<dbReference type="GO" id="GO:0048472">
    <property type="term" value="F:threonine-phosphate decarboxylase activity"/>
    <property type="evidence" value="ECO:0007669"/>
    <property type="project" value="UniProtKB-EC"/>
</dbReference>
<dbReference type="CDD" id="cd00609">
    <property type="entry name" value="AAT_like"/>
    <property type="match status" value="1"/>
</dbReference>
<evidence type="ECO:0000256" key="2">
    <source>
        <dbReference type="ARBA" id="ARBA00022898"/>
    </source>
</evidence>
<keyword evidence="4" id="KW-0456">Lyase</keyword>
<dbReference type="AlphaFoldDB" id="A0A0M2NMW3"/>
<evidence type="ECO:0000313" key="4">
    <source>
        <dbReference type="EMBL" id="KKI52341.1"/>
    </source>
</evidence>
<feature type="domain" description="Aminotransferase class I/classII large" evidence="3">
    <location>
        <begin position="26"/>
        <end position="351"/>
    </location>
</feature>
<dbReference type="STRING" id="270498.CHK_0111"/>
<dbReference type="InterPro" id="IPR004839">
    <property type="entry name" value="Aminotransferase_I/II_large"/>
</dbReference>
<reference evidence="4 5" key="1">
    <citation type="submission" date="2015-04" db="EMBL/GenBank/DDBJ databases">
        <title>Draft genome sequence of bacteremic isolate Catabacter hongkongensis type strain HKU16T.</title>
        <authorList>
            <person name="Lau S.K."/>
            <person name="Teng J.L."/>
            <person name="Huang Y."/>
            <person name="Curreem S.O."/>
            <person name="Tsui S.K."/>
            <person name="Woo P.C."/>
        </authorList>
    </citation>
    <scope>NUCLEOTIDE SEQUENCE [LARGE SCALE GENOMIC DNA]</scope>
    <source>
        <strain evidence="4 5">HKU16</strain>
    </source>
</reference>
<dbReference type="PATRIC" id="fig|270498.16.peg.2671"/>
<evidence type="ECO:0000313" key="5">
    <source>
        <dbReference type="Proteomes" id="UP000034076"/>
    </source>
</evidence>
<protein>
    <submittedName>
        <fullName evidence="4">L-threonine 3-O-phosphate decarboxylase</fullName>
        <ecNumber evidence="4">4.1.1.81</ecNumber>
    </submittedName>
</protein>
<dbReference type="PANTHER" id="PTHR42885:SF1">
    <property type="entry name" value="THREONINE-PHOSPHATE DECARBOXYLASE"/>
    <property type="match status" value="1"/>
</dbReference>
<comment type="caution">
    <text evidence="4">The sequence shown here is derived from an EMBL/GenBank/DDBJ whole genome shotgun (WGS) entry which is preliminary data.</text>
</comment>
<dbReference type="OrthoDB" id="9813612at2"/>
<dbReference type="EC" id="4.1.1.81" evidence="4"/>
<evidence type="ECO:0000259" key="3">
    <source>
        <dbReference type="Pfam" id="PF00155"/>
    </source>
</evidence>
<organism evidence="4 5">
    <name type="scientific">Christensenella hongkongensis</name>
    <dbReference type="NCBI Taxonomy" id="270498"/>
    <lineage>
        <taxon>Bacteria</taxon>
        <taxon>Bacillati</taxon>
        <taxon>Bacillota</taxon>
        <taxon>Clostridia</taxon>
        <taxon>Christensenellales</taxon>
        <taxon>Christensenellaceae</taxon>
        <taxon>Christensenella</taxon>
    </lineage>
</organism>
<dbReference type="GO" id="GO:0030170">
    <property type="term" value="F:pyridoxal phosphate binding"/>
    <property type="evidence" value="ECO:0007669"/>
    <property type="project" value="InterPro"/>
</dbReference>
<dbReference type="InterPro" id="IPR015422">
    <property type="entry name" value="PyrdxlP-dep_Trfase_small"/>
</dbReference>
<dbReference type="Proteomes" id="UP000034076">
    <property type="component" value="Unassembled WGS sequence"/>
</dbReference>
<name>A0A0M2NMW3_9FIRM</name>
<accession>A0A0M2NMW3</accession>
<evidence type="ECO:0000256" key="1">
    <source>
        <dbReference type="ARBA" id="ARBA00001933"/>
    </source>
</evidence>
<dbReference type="InterPro" id="IPR015421">
    <property type="entry name" value="PyrdxlP-dep_Trfase_major"/>
</dbReference>
<sequence length="363" mass="41033">MDAKQRNETNHGGDIYTPRKMKYSDNVVDFSASINPAGMPQEVEKAITENIAAYQHYPDPLCRELRASIARAEHIPAPYIFCGNGAADLIYRIVQGIHPKSAMIVSPTFSEYEAALSTIPCSVSHYDLSAENGFELTDDILDVIPRGLGMLFLCNPNNPTGVPVEKDLIRDLAERCLKNGTVLVVDECFIGFLERQNDYGATEFLNEFNNLIILKAFTKVYAMAGIRLGYLLCRNEEIIRMVRRIGQPWNVSTVAAKCGIAALSAKKHVKLTRQLVSGNRAYLMRELRALGYHPFESGVNYILFYSDDTKLDKKLLDFGILIRPCRNFRGLDEHYYRIAVRTMKENEYLIDCLKKISPETKET</sequence>
<proteinExistence type="predicted"/>
<dbReference type="RefSeq" id="WP_046441952.1">
    <property type="nucleotide sequence ID" value="NZ_CAUERS010000007.1"/>
</dbReference>
<dbReference type="InterPro" id="IPR015424">
    <property type="entry name" value="PyrdxlP-dep_Trfase"/>
</dbReference>
<keyword evidence="2" id="KW-0663">Pyridoxal phosphate</keyword>
<gene>
    <name evidence="4" type="ORF">CHK_0111</name>
</gene>
<dbReference type="PANTHER" id="PTHR42885">
    <property type="entry name" value="HISTIDINOL-PHOSPHATE AMINOTRANSFERASE-RELATED"/>
    <property type="match status" value="1"/>
</dbReference>
<dbReference type="Gene3D" id="3.90.1150.10">
    <property type="entry name" value="Aspartate Aminotransferase, domain 1"/>
    <property type="match status" value="1"/>
</dbReference>
<dbReference type="EMBL" id="LAYJ01000022">
    <property type="protein sequence ID" value="KKI52341.1"/>
    <property type="molecule type" value="Genomic_DNA"/>
</dbReference>
<comment type="cofactor">
    <cofactor evidence="1">
        <name>pyridoxal 5'-phosphate</name>
        <dbReference type="ChEBI" id="CHEBI:597326"/>
    </cofactor>
</comment>
<dbReference type="Pfam" id="PF00155">
    <property type="entry name" value="Aminotran_1_2"/>
    <property type="match status" value="1"/>
</dbReference>
<keyword evidence="5" id="KW-1185">Reference proteome</keyword>
<dbReference type="SUPFAM" id="SSF53383">
    <property type="entry name" value="PLP-dependent transferases"/>
    <property type="match status" value="1"/>
</dbReference>
<dbReference type="Gene3D" id="3.40.640.10">
    <property type="entry name" value="Type I PLP-dependent aspartate aminotransferase-like (Major domain)"/>
    <property type="match status" value="1"/>
</dbReference>